<dbReference type="OrthoDB" id="3303366at2"/>
<dbReference type="InterPro" id="IPR036894">
    <property type="entry name" value="YbaB-like_sf"/>
</dbReference>
<proteinExistence type="predicted"/>
<organism evidence="1 2">
    <name type="scientific">Micromonospora palomenae</name>
    <dbReference type="NCBI Taxonomy" id="1461247"/>
    <lineage>
        <taxon>Bacteria</taxon>
        <taxon>Bacillati</taxon>
        <taxon>Actinomycetota</taxon>
        <taxon>Actinomycetes</taxon>
        <taxon>Micromonosporales</taxon>
        <taxon>Micromonosporaceae</taxon>
        <taxon>Micromonospora</taxon>
    </lineage>
</organism>
<dbReference type="AlphaFoldDB" id="A0A561VQ16"/>
<sequence length="66" mass="6976">MQRPDLSALARQMTSAMTAAVEFAEGAAHRRHVVSSPDGEVTVEMSGARELLDIRIDPGPGVPSTT</sequence>
<protein>
    <submittedName>
        <fullName evidence="1">YbaB/EbfC DNA-binding family protein</fullName>
    </submittedName>
</protein>
<keyword evidence="1" id="KW-0238">DNA-binding</keyword>
<dbReference type="Gene3D" id="3.30.1310.10">
    <property type="entry name" value="Nucleoid-associated protein YbaB-like domain"/>
    <property type="match status" value="1"/>
</dbReference>
<dbReference type="RefSeq" id="WP_154942688.1">
    <property type="nucleotide sequence ID" value="NZ_VIXA01000003.1"/>
</dbReference>
<dbReference type="SUPFAM" id="SSF82607">
    <property type="entry name" value="YbaB-like"/>
    <property type="match status" value="1"/>
</dbReference>
<name>A0A561VQ16_9ACTN</name>
<evidence type="ECO:0000313" key="1">
    <source>
        <dbReference type="EMBL" id="TWG13713.1"/>
    </source>
</evidence>
<comment type="caution">
    <text evidence="1">The sequence shown here is derived from an EMBL/GenBank/DDBJ whole genome shotgun (WGS) entry which is preliminary data.</text>
</comment>
<evidence type="ECO:0000313" key="2">
    <source>
        <dbReference type="Proteomes" id="UP000319927"/>
    </source>
</evidence>
<dbReference type="Proteomes" id="UP000319927">
    <property type="component" value="Unassembled WGS sequence"/>
</dbReference>
<dbReference type="EMBL" id="VIXA01000003">
    <property type="protein sequence ID" value="TWG13713.1"/>
    <property type="molecule type" value="Genomic_DNA"/>
</dbReference>
<dbReference type="InterPro" id="IPR004401">
    <property type="entry name" value="YbaB/EbfC"/>
</dbReference>
<keyword evidence="2" id="KW-1185">Reference proteome</keyword>
<gene>
    <name evidence="1" type="ORF">FHX75_13762</name>
</gene>
<dbReference type="Pfam" id="PF02575">
    <property type="entry name" value="YbaB_DNA_bd"/>
    <property type="match status" value="1"/>
</dbReference>
<reference evidence="1 2" key="1">
    <citation type="submission" date="2019-06" db="EMBL/GenBank/DDBJ databases">
        <title>Sequencing the genomes of 1000 actinobacteria strains.</title>
        <authorList>
            <person name="Klenk H.-P."/>
        </authorList>
    </citation>
    <scope>NUCLEOTIDE SEQUENCE [LARGE SCALE GENOMIC DNA]</scope>
    <source>
        <strain evidence="1 2">DSM 102131</strain>
    </source>
</reference>
<dbReference type="GO" id="GO:0003677">
    <property type="term" value="F:DNA binding"/>
    <property type="evidence" value="ECO:0007669"/>
    <property type="project" value="UniProtKB-KW"/>
</dbReference>
<accession>A0A561VQ16</accession>